<dbReference type="SUPFAM" id="SSF89372">
    <property type="entry name" value="Fucose-specific lectin"/>
    <property type="match status" value="1"/>
</dbReference>
<dbReference type="EMBL" id="ML987190">
    <property type="protein sequence ID" value="KAF2255217.1"/>
    <property type="molecule type" value="Genomic_DNA"/>
</dbReference>
<evidence type="ECO:0008006" key="5">
    <source>
        <dbReference type="Google" id="ProtNLM"/>
    </source>
</evidence>
<evidence type="ECO:0000313" key="3">
    <source>
        <dbReference type="EMBL" id="KAF2255217.1"/>
    </source>
</evidence>
<proteinExistence type="predicted"/>
<evidence type="ECO:0000256" key="2">
    <source>
        <dbReference type="SAM" id="Phobius"/>
    </source>
</evidence>
<organism evidence="3 4">
    <name type="scientific">Trematosphaeria pertusa</name>
    <dbReference type="NCBI Taxonomy" id="390896"/>
    <lineage>
        <taxon>Eukaryota</taxon>
        <taxon>Fungi</taxon>
        <taxon>Dikarya</taxon>
        <taxon>Ascomycota</taxon>
        <taxon>Pezizomycotina</taxon>
        <taxon>Dothideomycetes</taxon>
        <taxon>Pleosporomycetidae</taxon>
        <taxon>Pleosporales</taxon>
        <taxon>Massarineae</taxon>
        <taxon>Trematosphaeriaceae</taxon>
        <taxon>Trematosphaeria</taxon>
    </lineage>
</organism>
<evidence type="ECO:0000256" key="1">
    <source>
        <dbReference type="SAM" id="MobiDB-lite"/>
    </source>
</evidence>
<feature type="region of interest" description="Disordered" evidence="1">
    <location>
        <begin position="169"/>
        <end position="198"/>
    </location>
</feature>
<feature type="region of interest" description="Disordered" evidence="1">
    <location>
        <begin position="86"/>
        <end position="130"/>
    </location>
</feature>
<dbReference type="GeneID" id="54579857"/>
<gene>
    <name evidence="3" type="ORF">BU26DRAFT_500821</name>
</gene>
<protein>
    <recommendedName>
        <fullName evidence="5">Fucose-specific lectin</fullName>
    </recommendedName>
</protein>
<feature type="transmembrane region" description="Helical" evidence="2">
    <location>
        <begin position="137"/>
        <end position="162"/>
    </location>
</feature>
<dbReference type="Proteomes" id="UP000800094">
    <property type="component" value="Unassembled WGS sequence"/>
</dbReference>
<feature type="compositionally biased region" description="Polar residues" evidence="1">
    <location>
        <begin position="180"/>
        <end position="197"/>
    </location>
</feature>
<sequence>MSERSTRRAGTPDPMSFFSISNLYTIIESDGHSQTRSQRMSDIDEERSSTRSSYLTALPRWENIKSSHRSRLHVPVPIIPKRAHVRKDSQTPILEKDALAKETGGPGFHRSDSQRSGGRSGASTPAKEEQPRHSRMMIWLVLVLVIVLALAIILGAVLGTFVNPGHSGPQPSITEIPAGTTPTPTNLPSGTGDSQTPAPTPHIASVAVTGWSVPGSMGYFSVWLFWQNSQGYLSRAAFNSSTGNWTRVSSFAEAKKSTPFAASSLNAEWYSGQENYSFPGGMQYQAGVIYLDGRNYLTEWIFPDNGPEVGQPGPLTGQKYMALNETKVASYWPRIVYQGMSGEIREAHYECHRENECWHERVLSTTTAMNSTQLVAAPMGNNLSSLGLFYQEEDGKYINYKEDSDGYSELWTNGAFPHDIPPASSVAAFSTTRSEDPGDSGLKTYLLWQDSNGTIQVSWTDNGGGWKGPITHPAFAGAETNTALTCLTGLTFSNYPLPAGTELARCYFQTGLALREVSFDGTSWDVVGVVPIDL</sequence>
<reference evidence="3" key="1">
    <citation type="journal article" date="2020" name="Stud. Mycol.">
        <title>101 Dothideomycetes genomes: a test case for predicting lifestyles and emergence of pathogens.</title>
        <authorList>
            <person name="Haridas S."/>
            <person name="Albert R."/>
            <person name="Binder M."/>
            <person name="Bloem J."/>
            <person name="Labutti K."/>
            <person name="Salamov A."/>
            <person name="Andreopoulos B."/>
            <person name="Baker S."/>
            <person name="Barry K."/>
            <person name="Bills G."/>
            <person name="Bluhm B."/>
            <person name="Cannon C."/>
            <person name="Castanera R."/>
            <person name="Culley D."/>
            <person name="Daum C."/>
            <person name="Ezra D."/>
            <person name="Gonzalez J."/>
            <person name="Henrissat B."/>
            <person name="Kuo A."/>
            <person name="Liang C."/>
            <person name="Lipzen A."/>
            <person name="Lutzoni F."/>
            <person name="Magnuson J."/>
            <person name="Mondo S."/>
            <person name="Nolan M."/>
            <person name="Ohm R."/>
            <person name="Pangilinan J."/>
            <person name="Park H.-J."/>
            <person name="Ramirez L."/>
            <person name="Alfaro M."/>
            <person name="Sun H."/>
            <person name="Tritt A."/>
            <person name="Yoshinaga Y."/>
            <person name="Zwiers L.-H."/>
            <person name="Turgeon B."/>
            <person name="Goodwin S."/>
            <person name="Spatafora J."/>
            <person name="Crous P."/>
            <person name="Grigoriev I."/>
        </authorList>
    </citation>
    <scope>NUCLEOTIDE SEQUENCE</scope>
    <source>
        <strain evidence="3">CBS 122368</strain>
    </source>
</reference>
<keyword evidence="2" id="KW-0812">Transmembrane</keyword>
<dbReference type="OrthoDB" id="3800077at2759"/>
<feature type="transmembrane region" description="Helical" evidence="2">
    <location>
        <begin position="203"/>
        <end position="226"/>
    </location>
</feature>
<feature type="compositionally biased region" description="Basic and acidic residues" evidence="1">
    <location>
        <begin position="29"/>
        <end position="49"/>
    </location>
</feature>
<dbReference type="AlphaFoldDB" id="A0A6A6IYT7"/>
<feature type="compositionally biased region" description="Basic and acidic residues" evidence="1">
    <location>
        <begin position="86"/>
        <end position="100"/>
    </location>
</feature>
<dbReference type="Gene3D" id="2.120.10.70">
    <property type="entry name" value="Fucose-specific lectin"/>
    <property type="match status" value="1"/>
</dbReference>
<keyword evidence="2" id="KW-1133">Transmembrane helix</keyword>
<keyword evidence="4" id="KW-1185">Reference proteome</keyword>
<feature type="region of interest" description="Disordered" evidence="1">
    <location>
        <begin position="29"/>
        <end position="51"/>
    </location>
</feature>
<name>A0A6A6IYT7_9PLEO</name>
<feature type="compositionally biased region" description="Low complexity" evidence="1">
    <location>
        <begin position="114"/>
        <end position="123"/>
    </location>
</feature>
<dbReference type="RefSeq" id="XP_033690221.1">
    <property type="nucleotide sequence ID" value="XM_033826527.1"/>
</dbReference>
<keyword evidence="2" id="KW-0472">Membrane</keyword>
<accession>A0A6A6IYT7</accession>
<evidence type="ECO:0000313" key="4">
    <source>
        <dbReference type="Proteomes" id="UP000800094"/>
    </source>
</evidence>